<name>A0A934ME01_9HYPH</name>
<dbReference type="AlphaFoldDB" id="A0A934ME01"/>
<dbReference type="PROSITE" id="PS50977">
    <property type="entry name" value="HTH_TETR_2"/>
    <property type="match status" value="1"/>
</dbReference>
<evidence type="ECO:0000313" key="6">
    <source>
        <dbReference type="Proteomes" id="UP000609531"/>
    </source>
</evidence>
<dbReference type="EMBL" id="JAEKJA010000011">
    <property type="protein sequence ID" value="MBJ3776952.1"/>
    <property type="molecule type" value="Genomic_DNA"/>
</dbReference>
<dbReference type="InterPro" id="IPR050109">
    <property type="entry name" value="HTH-type_TetR-like_transc_reg"/>
</dbReference>
<feature type="domain" description="HTH tetR-type" evidence="4">
    <location>
        <begin position="22"/>
        <end position="82"/>
    </location>
</feature>
<evidence type="ECO:0000256" key="1">
    <source>
        <dbReference type="ARBA" id="ARBA00023125"/>
    </source>
</evidence>
<protein>
    <submittedName>
        <fullName evidence="5">TetR family transcriptional regulator</fullName>
    </submittedName>
</protein>
<dbReference type="GO" id="GO:0003677">
    <property type="term" value="F:DNA binding"/>
    <property type="evidence" value="ECO:0007669"/>
    <property type="project" value="UniProtKB-UniRule"/>
</dbReference>
<comment type="caution">
    <text evidence="5">The sequence shown here is derived from an EMBL/GenBank/DDBJ whole genome shotgun (WGS) entry which is preliminary data.</text>
</comment>
<organism evidence="5 6">
    <name type="scientific">Acuticoccus mangrovi</name>
    <dbReference type="NCBI Taxonomy" id="2796142"/>
    <lineage>
        <taxon>Bacteria</taxon>
        <taxon>Pseudomonadati</taxon>
        <taxon>Pseudomonadota</taxon>
        <taxon>Alphaproteobacteria</taxon>
        <taxon>Hyphomicrobiales</taxon>
        <taxon>Amorphaceae</taxon>
        <taxon>Acuticoccus</taxon>
    </lineage>
</organism>
<evidence type="ECO:0000313" key="5">
    <source>
        <dbReference type="EMBL" id="MBJ3776952.1"/>
    </source>
</evidence>
<dbReference type="Pfam" id="PF17938">
    <property type="entry name" value="TetR_C_29"/>
    <property type="match status" value="1"/>
</dbReference>
<dbReference type="Pfam" id="PF00440">
    <property type="entry name" value="TetR_N"/>
    <property type="match status" value="1"/>
</dbReference>
<dbReference type="Proteomes" id="UP000609531">
    <property type="component" value="Unassembled WGS sequence"/>
</dbReference>
<accession>A0A934ME01</accession>
<dbReference type="SUPFAM" id="SSF46689">
    <property type="entry name" value="Homeodomain-like"/>
    <property type="match status" value="1"/>
</dbReference>
<dbReference type="Gene3D" id="1.10.357.10">
    <property type="entry name" value="Tetracycline Repressor, domain 2"/>
    <property type="match status" value="1"/>
</dbReference>
<keyword evidence="6" id="KW-1185">Reference proteome</keyword>
<feature type="region of interest" description="Disordered" evidence="3">
    <location>
        <begin position="1"/>
        <end position="22"/>
    </location>
</feature>
<dbReference type="InterPro" id="IPR041474">
    <property type="entry name" value="NicS_C"/>
</dbReference>
<evidence type="ECO:0000256" key="3">
    <source>
        <dbReference type="SAM" id="MobiDB-lite"/>
    </source>
</evidence>
<keyword evidence="1 2" id="KW-0238">DNA-binding</keyword>
<dbReference type="InterPro" id="IPR001647">
    <property type="entry name" value="HTH_TetR"/>
</dbReference>
<feature type="DNA-binding region" description="H-T-H motif" evidence="2">
    <location>
        <begin position="45"/>
        <end position="64"/>
    </location>
</feature>
<evidence type="ECO:0000259" key="4">
    <source>
        <dbReference type="PROSITE" id="PS50977"/>
    </source>
</evidence>
<evidence type="ECO:0000256" key="2">
    <source>
        <dbReference type="PROSITE-ProRule" id="PRU00335"/>
    </source>
</evidence>
<reference evidence="5" key="1">
    <citation type="submission" date="2020-12" db="EMBL/GenBank/DDBJ databases">
        <title>Bacterial taxonomy.</title>
        <authorList>
            <person name="Pan X."/>
        </authorList>
    </citation>
    <scope>NUCLEOTIDE SEQUENCE</scope>
    <source>
        <strain evidence="5">B2012</strain>
    </source>
</reference>
<dbReference type="PANTHER" id="PTHR30328">
    <property type="entry name" value="TRANSCRIPTIONAL REPRESSOR"/>
    <property type="match status" value="1"/>
</dbReference>
<dbReference type="PANTHER" id="PTHR30328:SF54">
    <property type="entry name" value="HTH-TYPE TRANSCRIPTIONAL REPRESSOR SCO4008"/>
    <property type="match status" value="1"/>
</dbReference>
<dbReference type="InterPro" id="IPR009057">
    <property type="entry name" value="Homeodomain-like_sf"/>
</dbReference>
<sequence length="220" mass="24332">MDAQAAKPAGRPKARPATRDAGRSRAAILDAATVEFTAHGFGGASVNEVAARAGINKRMLYHYYGNKEGLFLAVLENAYARIRSAERELELDHLDPSEGVRRLVLFTWDYYVENPEFLSLLNNENMHKAVHLKTSDKIREMHSPLIDTLAALLARGAEAGTFRRDVDAVQLYISIAALGFFYLSNQHTLSTIFGRDLGDSAALAARREHSADVIMGYLRP</sequence>
<dbReference type="InterPro" id="IPR036271">
    <property type="entry name" value="Tet_transcr_reg_TetR-rel_C_sf"/>
</dbReference>
<dbReference type="PRINTS" id="PR00455">
    <property type="entry name" value="HTHTETR"/>
</dbReference>
<dbReference type="SUPFAM" id="SSF48498">
    <property type="entry name" value="Tetracyclin repressor-like, C-terminal domain"/>
    <property type="match status" value="1"/>
</dbReference>
<gene>
    <name evidence="5" type="ORF">JCR33_14695</name>
</gene>
<proteinExistence type="predicted"/>